<dbReference type="OrthoDB" id="3727008at2"/>
<keyword evidence="1" id="KW-0812">Transmembrane</keyword>
<name>A0A1W1X0Z1_9CLOT</name>
<dbReference type="Proteomes" id="UP000192468">
    <property type="component" value="Unassembled WGS sequence"/>
</dbReference>
<feature type="transmembrane region" description="Helical" evidence="1">
    <location>
        <begin position="160"/>
        <end position="185"/>
    </location>
</feature>
<dbReference type="AlphaFoldDB" id="A0A1W1X0Z1"/>
<feature type="transmembrane region" description="Helical" evidence="1">
    <location>
        <begin position="128"/>
        <end position="154"/>
    </location>
</feature>
<feature type="transmembrane region" description="Helical" evidence="1">
    <location>
        <begin position="20"/>
        <end position="36"/>
    </location>
</feature>
<evidence type="ECO:0000256" key="1">
    <source>
        <dbReference type="SAM" id="Phobius"/>
    </source>
</evidence>
<dbReference type="RefSeq" id="WP_084113522.1">
    <property type="nucleotide sequence ID" value="NZ_FWXH01000002.1"/>
</dbReference>
<accession>A0A1W1X0Z1</accession>
<evidence type="ECO:0000313" key="3">
    <source>
        <dbReference type="Proteomes" id="UP000192468"/>
    </source>
</evidence>
<proteinExistence type="predicted"/>
<organism evidence="2 3">
    <name type="scientific">Clostridium acidisoli DSM 12555</name>
    <dbReference type="NCBI Taxonomy" id="1121291"/>
    <lineage>
        <taxon>Bacteria</taxon>
        <taxon>Bacillati</taxon>
        <taxon>Bacillota</taxon>
        <taxon>Clostridia</taxon>
        <taxon>Eubacteriales</taxon>
        <taxon>Clostridiaceae</taxon>
        <taxon>Clostridium</taxon>
    </lineage>
</organism>
<keyword evidence="3" id="KW-1185">Reference proteome</keyword>
<keyword evidence="1" id="KW-1133">Transmembrane helix</keyword>
<protein>
    <submittedName>
        <fullName evidence="2">Uncharacterized protein</fullName>
    </submittedName>
</protein>
<keyword evidence="1" id="KW-0472">Membrane</keyword>
<gene>
    <name evidence="2" type="ORF">SAMN02745134_00328</name>
</gene>
<evidence type="ECO:0000313" key="2">
    <source>
        <dbReference type="EMBL" id="SMC17440.1"/>
    </source>
</evidence>
<feature type="transmembrane region" description="Helical" evidence="1">
    <location>
        <begin position="84"/>
        <end position="107"/>
    </location>
</feature>
<dbReference type="STRING" id="1121291.SAMN02745134_00328"/>
<sequence length="196" mass="22516">MRKLLSKLSNDMQKISNKKYILIFIGFLLFMGYMSTNNVTGTVKLKEISNGIQPLDMRFSYNPGEAYDVIKALGPAGRYFYIKWLIMDFVVSLSTMLLHSVLITYFIGKLSISGKMLKVNLLPYIRGAFDYIENCLLLIMLFNYPKVFIVIASIADLMTIMKWILFSISLVVIITLMIITGWKLIKARYSIFKSTK</sequence>
<reference evidence="2 3" key="1">
    <citation type="submission" date="2017-04" db="EMBL/GenBank/DDBJ databases">
        <authorList>
            <person name="Afonso C.L."/>
            <person name="Miller P.J."/>
            <person name="Scott M.A."/>
            <person name="Spackman E."/>
            <person name="Goraichik I."/>
            <person name="Dimitrov K.M."/>
            <person name="Suarez D.L."/>
            <person name="Swayne D.E."/>
        </authorList>
    </citation>
    <scope>NUCLEOTIDE SEQUENCE [LARGE SCALE GENOMIC DNA]</scope>
    <source>
        <strain evidence="2 3">DSM 12555</strain>
    </source>
</reference>
<dbReference type="EMBL" id="FWXH01000002">
    <property type="protein sequence ID" value="SMC17440.1"/>
    <property type="molecule type" value="Genomic_DNA"/>
</dbReference>